<keyword evidence="4 11" id="KW-0028">Amino-acid biosynthesis</keyword>
<evidence type="ECO:0000256" key="6">
    <source>
        <dbReference type="ARBA" id="ARBA00022741"/>
    </source>
</evidence>
<evidence type="ECO:0000256" key="5">
    <source>
        <dbReference type="ARBA" id="ARBA00022679"/>
    </source>
</evidence>
<dbReference type="GO" id="GO:0004765">
    <property type="term" value="F:shikimate kinase activity"/>
    <property type="evidence" value="ECO:0007669"/>
    <property type="project" value="UniProtKB-UniRule"/>
</dbReference>
<dbReference type="PRINTS" id="PR01100">
    <property type="entry name" value="SHIKIMTKNASE"/>
</dbReference>
<feature type="binding site" evidence="11">
    <location>
        <begin position="10"/>
        <end position="15"/>
    </location>
    <ligand>
        <name>ATP</name>
        <dbReference type="ChEBI" id="CHEBI:30616"/>
    </ligand>
</feature>
<sequence>MNIVLCGMMGCGKTVVSAELARLTGLERVDTDEEIVKKYGRIADIFSKYGEERFREIEREVVAQISSRSGIIIATGGGCVLSEENVSNLKRGGKIFFLQAEVPTLIKRLEGDTERPLLAGDAAQRIAQLLAVRTPIYTAAADEVVVTDGNSPAYIAKLIASKCGLGVRG</sequence>
<keyword evidence="8 11" id="KW-0067">ATP-binding</keyword>
<dbReference type="PROSITE" id="PS01128">
    <property type="entry name" value="SHIKIMATE_KINASE"/>
    <property type="match status" value="1"/>
</dbReference>
<dbReference type="Gene3D" id="3.40.50.300">
    <property type="entry name" value="P-loop containing nucleotide triphosphate hydrolases"/>
    <property type="match status" value="1"/>
</dbReference>
<evidence type="ECO:0000256" key="8">
    <source>
        <dbReference type="ARBA" id="ARBA00022840"/>
    </source>
</evidence>
<dbReference type="HAMAP" id="MF_00109">
    <property type="entry name" value="Shikimate_kinase"/>
    <property type="match status" value="1"/>
</dbReference>
<comment type="catalytic activity">
    <reaction evidence="10 11">
        <text>shikimate + ATP = 3-phosphoshikimate + ADP + H(+)</text>
        <dbReference type="Rhea" id="RHEA:13121"/>
        <dbReference type="ChEBI" id="CHEBI:15378"/>
        <dbReference type="ChEBI" id="CHEBI:30616"/>
        <dbReference type="ChEBI" id="CHEBI:36208"/>
        <dbReference type="ChEBI" id="CHEBI:145989"/>
        <dbReference type="ChEBI" id="CHEBI:456216"/>
        <dbReference type="EC" id="2.7.1.71"/>
    </reaction>
</comment>
<feature type="binding site" evidence="11">
    <location>
        <position position="14"/>
    </location>
    <ligand>
        <name>Mg(2+)</name>
        <dbReference type="ChEBI" id="CHEBI:18420"/>
    </ligand>
</feature>
<evidence type="ECO:0000256" key="11">
    <source>
        <dbReference type="HAMAP-Rule" id="MF_00109"/>
    </source>
</evidence>
<dbReference type="Pfam" id="PF01202">
    <property type="entry name" value="SKI"/>
    <property type="match status" value="1"/>
</dbReference>
<evidence type="ECO:0000313" key="12">
    <source>
        <dbReference type="EMBL" id="HIU61890.1"/>
    </source>
</evidence>
<proteinExistence type="inferred from homology"/>
<feature type="binding site" evidence="11">
    <location>
        <position position="77"/>
    </location>
    <ligand>
        <name>substrate</name>
    </ligand>
</feature>
<dbReference type="AlphaFoldDB" id="A0A9D1MKJ3"/>
<evidence type="ECO:0000256" key="2">
    <source>
        <dbReference type="ARBA" id="ARBA00006997"/>
    </source>
</evidence>
<comment type="pathway">
    <text evidence="1 11">Metabolic intermediate biosynthesis; chorismate biosynthesis; chorismate from D-erythrose 4-phosphate and phosphoenolpyruvate: step 5/7.</text>
</comment>
<comment type="caution">
    <text evidence="12">The sequence shown here is derived from an EMBL/GenBank/DDBJ whole genome shotgun (WGS) entry which is preliminary data.</text>
</comment>
<keyword evidence="5 11" id="KW-0808">Transferase</keyword>
<reference evidence="12" key="2">
    <citation type="journal article" date="2021" name="PeerJ">
        <title>Extensive microbial diversity within the chicken gut microbiome revealed by metagenomics and culture.</title>
        <authorList>
            <person name="Gilroy R."/>
            <person name="Ravi A."/>
            <person name="Getino M."/>
            <person name="Pursley I."/>
            <person name="Horton D.L."/>
            <person name="Alikhan N.F."/>
            <person name="Baker D."/>
            <person name="Gharbi K."/>
            <person name="Hall N."/>
            <person name="Watson M."/>
            <person name="Adriaenssens E.M."/>
            <person name="Foster-Nyarko E."/>
            <person name="Jarju S."/>
            <person name="Secka A."/>
            <person name="Antonio M."/>
            <person name="Oren A."/>
            <person name="Chaudhuri R.R."/>
            <person name="La Ragione R."/>
            <person name="Hildebrand F."/>
            <person name="Pallen M.J."/>
        </authorList>
    </citation>
    <scope>NUCLEOTIDE SEQUENCE</scope>
    <source>
        <strain evidence="12">CHK195-12923</strain>
    </source>
</reference>
<dbReference type="InterPro" id="IPR023000">
    <property type="entry name" value="Shikimate_kinase_CS"/>
</dbReference>
<evidence type="ECO:0000256" key="10">
    <source>
        <dbReference type="ARBA" id="ARBA00048567"/>
    </source>
</evidence>
<keyword evidence="6 11" id="KW-0547">Nucleotide-binding</keyword>
<keyword evidence="7 11" id="KW-0418">Kinase</keyword>
<name>A0A9D1MKJ3_9FIRM</name>
<accession>A0A9D1MKJ3</accession>
<comment type="cofactor">
    <cofactor evidence="11">
        <name>Mg(2+)</name>
        <dbReference type="ChEBI" id="CHEBI:18420"/>
    </cofactor>
    <text evidence="11">Binds 1 Mg(2+) ion per subunit.</text>
</comment>
<comment type="function">
    <text evidence="11">Catalyzes the specific phosphorylation of the 3-hydroxyl group of shikimic acid using ATP as a cosubstrate.</text>
</comment>
<reference evidence="12" key="1">
    <citation type="submission" date="2020-10" db="EMBL/GenBank/DDBJ databases">
        <authorList>
            <person name="Gilroy R."/>
        </authorList>
    </citation>
    <scope>NUCLEOTIDE SEQUENCE</scope>
    <source>
        <strain evidence="12">CHK195-12923</strain>
    </source>
</reference>
<feature type="binding site" evidence="11">
    <location>
        <position position="115"/>
    </location>
    <ligand>
        <name>ATP</name>
        <dbReference type="ChEBI" id="CHEBI:30616"/>
    </ligand>
</feature>
<dbReference type="GO" id="GO:0008652">
    <property type="term" value="P:amino acid biosynthetic process"/>
    <property type="evidence" value="ECO:0007669"/>
    <property type="project" value="UniProtKB-KW"/>
</dbReference>
<evidence type="ECO:0000256" key="3">
    <source>
        <dbReference type="ARBA" id="ARBA00012154"/>
    </source>
</evidence>
<evidence type="ECO:0000256" key="4">
    <source>
        <dbReference type="ARBA" id="ARBA00022605"/>
    </source>
</evidence>
<feature type="binding site" evidence="11">
    <location>
        <position position="32"/>
    </location>
    <ligand>
        <name>substrate</name>
    </ligand>
</feature>
<dbReference type="Proteomes" id="UP000824110">
    <property type="component" value="Unassembled WGS sequence"/>
</dbReference>
<dbReference type="InterPro" id="IPR027417">
    <property type="entry name" value="P-loop_NTPase"/>
</dbReference>
<feature type="binding site" evidence="11">
    <location>
        <position position="133"/>
    </location>
    <ligand>
        <name>substrate</name>
    </ligand>
</feature>
<dbReference type="GO" id="GO:0005829">
    <property type="term" value="C:cytosol"/>
    <property type="evidence" value="ECO:0007669"/>
    <property type="project" value="TreeGrafter"/>
</dbReference>
<dbReference type="GO" id="GO:0009073">
    <property type="term" value="P:aromatic amino acid family biosynthetic process"/>
    <property type="evidence" value="ECO:0007669"/>
    <property type="project" value="UniProtKB-KW"/>
</dbReference>
<comment type="subunit">
    <text evidence="11">Monomer.</text>
</comment>
<dbReference type="SUPFAM" id="SSF52540">
    <property type="entry name" value="P-loop containing nucleoside triphosphate hydrolases"/>
    <property type="match status" value="1"/>
</dbReference>
<keyword evidence="11" id="KW-0479">Metal-binding</keyword>
<evidence type="ECO:0000256" key="7">
    <source>
        <dbReference type="ARBA" id="ARBA00022777"/>
    </source>
</evidence>
<dbReference type="PANTHER" id="PTHR21087">
    <property type="entry name" value="SHIKIMATE KINASE"/>
    <property type="match status" value="1"/>
</dbReference>
<dbReference type="InterPro" id="IPR000623">
    <property type="entry name" value="Shikimate_kinase/TSH1"/>
</dbReference>
<dbReference type="CDD" id="cd00464">
    <property type="entry name" value="SK"/>
    <property type="match status" value="1"/>
</dbReference>
<gene>
    <name evidence="11" type="primary">aroK</name>
    <name evidence="12" type="ORF">IAB69_04505</name>
</gene>
<protein>
    <recommendedName>
        <fullName evidence="3 11">Shikimate kinase</fullName>
        <shortName evidence="11">SK</shortName>
        <ecNumber evidence="3 11">2.7.1.71</ecNumber>
    </recommendedName>
</protein>
<evidence type="ECO:0000313" key="13">
    <source>
        <dbReference type="Proteomes" id="UP000824110"/>
    </source>
</evidence>
<feature type="binding site" evidence="11">
    <location>
        <position position="55"/>
    </location>
    <ligand>
        <name>substrate</name>
    </ligand>
</feature>
<dbReference type="GO" id="GO:0000287">
    <property type="term" value="F:magnesium ion binding"/>
    <property type="evidence" value="ECO:0007669"/>
    <property type="project" value="UniProtKB-UniRule"/>
</dbReference>
<evidence type="ECO:0000256" key="1">
    <source>
        <dbReference type="ARBA" id="ARBA00004842"/>
    </source>
</evidence>
<dbReference type="GO" id="GO:0005524">
    <property type="term" value="F:ATP binding"/>
    <property type="evidence" value="ECO:0007669"/>
    <property type="project" value="UniProtKB-UniRule"/>
</dbReference>
<dbReference type="EC" id="2.7.1.71" evidence="3 11"/>
<organism evidence="12 13">
    <name type="scientific">Candidatus Coproplasma excrementigallinarum</name>
    <dbReference type="NCBI Taxonomy" id="2840747"/>
    <lineage>
        <taxon>Bacteria</taxon>
        <taxon>Bacillati</taxon>
        <taxon>Bacillota</taxon>
        <taxon>Clostridia</taxon>
        <taxon>Eubacteriales</taxon>
        <taxon>Candidatus Coproplasma</taxon>
    </lineage>
</organism>
<dbReference type="InterPro" id="IPR031322">
    <property type="entry name" value="Shikimate/glucono_kinase"/>
</dbReference>
<keyword evidence="9 11" id="KW-0057">Aromatic amino acid biosynthesis</keyword>
<dbReference type="PANTHER" id="PTHR21087:SF16">
    <property type="entry name" value="SHIKIMATE KINASE 1, CHLOROPLASTIC"/>
    <property type="match status" value="1"/>
</dbReference>
<dbReference type="EMBL" id="DVNE01000043">
    <property type="protein sequence ID" value="HIU61890.1"/>
    <property type="molecule type" value="Genomic_DNA"/>
</dbReference>
<comment type="caution">
    <text evidence="11">Lacks conserved residue(s) required for the propagation of feature annotation.</text>
</comment>
<dbReference type="GO" id="GO:0009423">
    <property type="term" value="P:chorismate biosynthetic process"/>
    <property type="evidence" value="ECO:0007669"/>
    <property type="project" value="UniProtKB-UniRule"/>
</dbReference>
<comment type="subcellular location">
    <subcellularLocation>
        <location evidence="11">Cytoplasm</location>
    </subcellularLocation>
</comment>
<keyword evidence="11" id="KW-0963">Cytoplasm</keyword>
<keyword evidence="11" id="KW-0460">Magnesium</keyword>
<comment type="similarity">
    <text evidence="2 11">Belongs to the shikimate kinase family.</text>
</comment>
<evidence type="ECO:0000256" key="9">
    <source>
        <dbReference type="ARBA" id="ARBA00023141"/>
    </source>
</evidence>